<feature type="compositionally biased region" description="Gly residues" evidence="1">
    <location>
        <begin position="29"/>
        <end position="69"/>
    </location>
</feature>
<evidence type="ECO:0000313" key="2">
    <source>
        <dbReference type="EMBL" id="CRZ09043.1"/>
    </source>
</evidence>
<dbReference type="EMBL" id="HACM01008601">
    <property type="protein sequence ID" value="CRZ09043.1"/>
    <property type="molecule type" value="Transcribed_RNA"/>
</dbReference>
<feature type="non-terminal residue" evidence="2">
    <location>
        <position position="1"/>
    </location>
</feature>
<feature type="compositionally biased region" description="Basic and acidic residues" evidence="1">
    <location>
        <begin position="84"/>
        <end position="113"/>
    </location>
</feature>
<organism evidence="2">
    <name type="scientific">Spongospora subterranea</name>
    <dbReference type="NCBI Taxonomy" id="70186"/>
    <lineage>
        <taxon>Eukaryota</taxon>
        <taxon>Sar</taxon>
        <taxon>Rhizaria</taxon>
        <taxon>Endomyxa</taxon>
        <taxon>Phytomyxea</taxon>
        <taxon>Plasmodiophorida</taxon>
        <taxon>Plasmodiophoridae</taxon>
        <taxon>Spongospora</taxon>
    </lineage>
</organism>
<protein>
    <recommendedName>
        <fullName evidence="3">Btz domain-containing protein</fullName>
    </recommendedName>
</protein>
<feature type="compositionally biased region" description="Basic and acidic residues" evidence="1">
    <location>
        <begin position="122"/>
        <end position="181"/>
    </location>
</feature>
<feature type="compositionally biased region" description="Polar residues" evidence="1">
    <location>
        <begin position="221"/>
        <end position="231"/>
    </location>
</feature>
<feature type="compositionally biased region" description="Basic and acidic residues" evidence="1">
    <location>
        <begin position="306"/>
        <end position="321"/>
    </location>
</feature>
<reference evidence="2" key="1">
    <citation type="submission" date="2015-04" db="EMBL/GenBank/DDBJ databases">
        <title>The genome sequence of the plant pathogenic Rhizarian Plasmodiophora brassicae reveals insights in its biotrophic life cycle and the origin of chitin synthesis.</title>
        <authorList>
            <person name="Schwelm A."/>
            <person name="Fogelqvist J."/>
            <person name="Knaust A."/>
            <person name="Julke S."/>
            <person name="Lilja T."/>
            <person name="Dhandapani V."/>
            <person name="Bonilla-Rosso G."/>
            <person name="Karlsson M."/>
            <person name="Shevchenko A."/>
            <person name="Choi S.R."/>
            <person name="Kim H.G."/>
            <person name="Park J.Y."/>
            <person name="Lim Y.P."/>
            <person name="Ludwig-Muller J."/>
            <person name="Dixelius C."/>
        </authorList>
    </citation>
    <scope>NUCLEOTIDE SEQUENCE</scope>
    <source>
        <tissue evidence="2">Potato root galls</tissue>
    </source>
</reference>
<feature type="compositionally biased region" description="Polar residues" evidence="1">
    <location>
        <begin position="351"/>
        <end position="367"/>
    </location>
</feature>
<accession>A0A0H5R4H8</accession>
<feature type="compositionally biased region" description="Basic and acidic residues" evidence="1">
    <location>
        <begin position="202"/>
        <end position="220"/>
    </location>
</feature>
<feature type="compositionally biased region" description="Low complexity" evidence="1">
    <location>
        <begin position="270"/>
        <end position="289"/>
    </location>
</feature>
<feature type="region of interest" description="Disordered" evidence="1">
    <location>
        <begin position="1"/>
        <end position="376"/>
    </location>
</feature>
<proteinExistence type="predicted"/>
<dbReference type="AlphaFoldDB" id="A0A0H5R4H8"/>
<evidence type="ECO:0000256" key="1">
    <source>
        <dbReference type="SAM" id="MobiDB-lite"/>
    </source>
</evidence>
<evidence type="ECO:0008006" key="3">
    <source>
        <dbReference type="Google" id="ProtNLM"/>
    </source>
</evidence>
<name>A0A0H5R4H8_9EUKA</name>
<sequence>SVIYSGGYLHSHNEPNTMKDNGPRRRGTARGGGRGGGRIGAGPPRRGGGAGRGGGGSRGGKGAPRGRGTGRPTQLRGSRGSRQPTKEGRDFRPIDSNNRRPYPDSQSAKDIRRPSYSGVNSDSRDTHSNLRDSDFDRRPERLEGHDRARREAVWSGDRYDRNDRQNGYEYPGEGRRSDRNDLGAYGGYSPPSTYRYPVDTPKYPEDASSRYGYQDRRQDTFSRSSYASPASNCIRPPSYIPHVSEKENNNASRTHVFDSQPKGGRFFTDSLSPSRTTGGGRSSYSSVYSDNGRFGCEGRRASGYHDNGHRYASDLYDDRGYSRYPLDSGRSKSLVNDGLSHDAKQRGAPSAGSSRFSSQVTPRSTSFMGRRSPTRR</sequence>